<reference evidence="2 3" key="2">
    <citation type="submission" date="2024-05" db="EMBL/GenBank/DDBJ databases">
        <authorList>
            <person name="Zheng X."/>
        </authorList>
    </citation>
    <scope>NUCLEOTIDE SEQUENCE [LARGE SCALE GENOMIC DNA]</scope>
    <source>
        <strain evidence="2 3">C4-10</strain>
    </source>
</reference>
<accession>A0ABD5KZ09</accession>
<sequence>MRNRYMYWHKGENIADTTVDELEKRMRAEQEELKPLSKEEFIEFYESKKRANL</sequence>
<dbReference type="EMBL" id="JBDIVD010000001">
    <property type="protein sequence ID" value="MEN3154777.1"/>
    <property type="molecule type" value="Genomic_DNA"/>
</dbReference>
<evidence type="ECO:0000313" key="3">
    <source>
        <dbReference type="Proteomes" id="UP001418804"/>
    </source>
</evidence>
<protein>
    <submittedName>
        <fullName evidence="2">Uncharacterized protein</fullName>
    </submittedName>
</protein>
<proteinExistence type="predicted"/>
<evidence type="ECO:0000256" key="1">
    <source>
        <dbReference type="SAM" id="Coils"/>
    </source>
</evidence>
<dbReference type="GeneID" id="48016007"/>
<dbReference type="RefSeq" id="WP_157774341.1">
    <property type="nucleotide sequence ID" value="NZ_CP024035.1"/>
</dbReference>
<gene>
    <name evidence="2" type="ORF">ABDD91_18170</name>
</gene>
<evidence type="ECO:0000313" key="2">
    <source>
        <dbReference type="EMBL" id="MEN3154777.1"/>
    </source>
</evidence>
<organism evidence="2 3">
    <name type="scientific">Priestia aryabhattai</name>
    <name type="common">Bacillus aryabhattai</name>
    <dbReference type="NCBI Taxonomy" id="412384"/>
    <lineage>
        <taxon>Bacteria</taxon>
        <taxon>Bacillati</taxon>
        <taxon>Bacillota</taxon>
        <taxon>Bacilli</taxon>
        <taxon>Bacillales</taxon>
        <taxon>Bacillaceae</taxon>
        <taxon>Priestia</taxon>
    </lineage>
</organism>
<name>A0ABD5KZ09_PRIAR</name>
<feature type="coiled-coil region" evidence="1">
    <location>
        <begin position="12"/>
        <end position="39"/>
    </location>
</feature>
<dbReference type="Proteomes" id="UP001418804">
    <property type="component" value="Unassembled WGS sequence"/>
</dbReference>
<reference evidence="2 3" key="1">
    <citation type="submission" date="2024-05" db="EMBL/GenBank/DDBJ databases">
        <title>The mechanism of isolation and screening of efficient mineral weathering bacteria priestia aryabhattai c4-10 with weathered biotite.</title>
        <authorList>
            <person name="Yang S."/>
        </authorList>
    </citation>
    <scope>NUCLEOTIDE SEQUENCE [LARGE SCALE GENOMIC DNA]</scope>
    <source>
        <strain evidence="2 3">C4-10</strain>
    </source>
</reference>
<keyword evidence="1" id="KW-0175">Coiled coil</keyword>
<comment type="caution">
    <text evidence="2">The sequence shown here is derived from an EMBL/GenBank/DDBJ whole genome shotgun (WGS) entry which is preliminary data.</text>
</comment>
<dbReference type="AlphaFoldDB" id="A0ABD5KZ09"/>